<dbReference type="AlphaFoldDB" id="H2XQC6"/>
<evidence type="ECO:0000313" key="3">
    <source>
        <dbReference type="Proteomes" id="UP000008144"/>
    </source>
</evidence>
<dbReference type="Proteomes" id="UP000008144">
    <property type="component" value="Chromosome 4"/>
</dbReference>
<dbReference type="Ensembl" id="ENSCINT00000035567.1">
    <property type="protein sequence ID" value="ENSCINP00000031860.1"/>
    <property type="gene ID" value="ENSCING00000018437.1"/>
</dbReference>
<accession>H2XQC6</accession>
<protein>
    <submittedName>
        <fullName evidence="2">Uncharacterized protein</fullName>
    </submittedName>
</protein>
<reference evidence="2" key="2">
    <citation type="journal article" date="2008" name="Genome Biol.">
        <title>Improved genome assembly and evidence-based global gene model set for the chordate Ciona intestinalis: new insight into intron and operon populations.</title>
        <authorList>
            <person name="Satou Y."/>
            <person name="Mineta K."/>
            <person name="Ogasawara M."/>
            <person name="Sasakura Y."/>
            <person name="Shoguchi E."/>
            <person name="Ueno K."/>
            <person name="Yamada L."/>
            <person name="Matsumoto J."/>
            <person name="Wasserscheid J."/>
            <person name="Dewar K."/>
            <person name="Wiley G.B."/>
            <person name="Macmil S.L."/>
            <person name="Roe B.A."/>
            <person name="Zeller R.W."/>
            <person name="Hastings K.E."/>
            <person name="Lemaire P."/>
            <person name="Lindquist E."/>
            <person name="Endo T."/>
            <person name="Hotta K."/>
            <person name="Inaba K."/>
        </authorList>
    </citation>
    <scope>NUCLEOTIDE SEQUENCE [LARGE SCALE GENOMIC DNA]</scope>
    <source>
        <strain evidence="2">wild type</strain>
    </source>
</reference>
<reference evidence="3" key="1">
    <citation type="journal article" date="2002" name="Science">
        <title>The draft genome of Ciona intestinalis: insights into chordate and vertebrate origins.</title>
        <authorList>
            <person name="Dehal P."/>
            <person name="Satou Y."/>
            <person name="Campbell R.K."/>
            <person name="Chapman J."/>
            <person name="Degnan B."/>
            <person name="De Tomaso A."/>
            <person name="Davidson B."/>
            <person name="Di Gregorio A."/>
            <person name="Gelpke M."/>
            <person name="Goodstein D.M."/>
            <person name="Harafuji N."/>
            <person name="Hastings K.E."/>
            <person name="Ho I."/>
            <person name="Hotta K."/>
            <person name="Huang W."/>
            <person name="Kawashima T."/>
            <person name="Lemaire P."/>
            <person name="Martinez D."/>
            <person name="Meinertzhagen I.A."/>
            <person name="Necula S."/>
            <person name="Nonaka M."/>
            <person name="Putnam N."/>
            <person name="Rash S."/>
            <person name="Saiga H."/>
            <person name="Satake M."/>
            <person name="Terry A."/>
            <person name="Yamada L."/>
            <person name="Wang H.G."/>
            <person name="Awazu S."/>
            <person name="Azumi K."/>
            <person name="Boore J."/>
            <person name="Branno M."/>
            <person name="Chin-Bow S."/>
            <person name="DeSantis R."/>
            <person name="Doyle S."/>
            <person name="Francino P."/>
            <person name="Keys D.N."/>
            <person name="Haga S."/>
            <person name="Hayashi H."/>
            <person name="Hino K."/>
            <person name="Imai K.S."/>
            <person name="Inaba K."/>
            <person name="Kano S."/>
            <person name="Kobayashi K."/>
            <person name="Kobayashi M."/>
            <person name="Lee B.I."/>
            <person name="Makabe K.W."/>
            <person name="Manohar C."/>
            <person name="Matassi G."/>
            <person name="Medina M."/>
            <person name="Mochizuki Y."/>
            <person name="Mount S."/>
            <person name="Morishita T."/>
            <person name="Miura S."/>
            <person name="Nakayama A."/>
            <person name="Nishizaka S."/>
            <person name="Nomoto H."/>
            <person name="Ohta F."/>
            <person name="Oishi K."/>
            <person name="Rigoutsos I."/>
            <person name="Sano M."/>
            <person name="Sasaki A."/>
            <person name="Sasakura Y."/>
            <person name="Shoguchi E."/>
            <person name="Shin-i T."/>
            <person name="Spagnuolo A."/>
            <person name="Stainier D."/>
            <person name="Suzuki M.M."/>
            <person name="Tassy O."/>
            <person name="Takatori N."/>
            <person name="Tokuoka M."/>
            <person name="Yagi K."/>
            <person name="Yoshizaki F."/>
            <person name="Wada S."/>
            <person name="Zhang C."/>
            <person name="Hyatt P.D."/>
            <person name="Larimer F."/>
            <person name="Detter C."/>
            <person name="Doggett N."/>
            <person name="Glavina T."/>
            <person name="Hawkins T."/>
            <person name="Richardson P."/>
            <person name="Lucas S."/>
            <person name="Kohara Y."/>
            <person name="Levine M."/>
            <person name="Satoh N."/>
            <person name="Rokhsar D.S."/>
        </authorList>
    </citation>
    <scope>NUCLEOTIDE SEQUENCE [LARGE SCALE GENOMIC DNA]</scope>
</reference>
<proteinExistence type="predicted"/>
<organism evidence="2 3">
    <name type="scientific">Ciona intestinalis</name>
    <name type="common">Transparent sea squirt</name>
    <name type="synonym">Ascidia intestinalis</name>
    <dbReference type="NCBI Taxonomy" id="7719"/>
    <lineage>
        <taxon>Eukaryota</taxon>
        <taxon>Metazoa</taxon>
        <taxon>Chordata</taxon>
        <taxon>Tunicata</taxon>
        <taxon>Ascidiacea</taxon>
        <taxon>Phlebobranchia</taxon>
        <taxon>Cionidae</taxon>
        <taxon>Ciona</taxon>
    </lineage>
</organism>
<reference evidence="2" key="3">
    <citation type="submission" date="2025-08" db="UniProtKB">
        <authorList>
            <consortium name="Ensembl"/>
        </authorList>
    </citation>
    <scope>IDENTIFICATION</scope>
</reference>
<dbReference type="HOGENOM" id="CLU_3067898_0_0_1"/>
<keyword evidence="3" id="KW-1185">Reference proteome</keyword>
<feature type="region of interest" description="Disordered" evidence="1">
    <location>
        <begin position="1"/>
        <end position="53"/>
    </location>
</feature>
<reference evidence="2" key="4">
    <citation type="submission" date="2025-09" db="UniProtKB">
        <authorList>
            <consortium name="Ensembl"/>
        </authorList>
    </citation>
    <scope>IDENTIFICATION</scope>
</reference>
<evidence type="ECO:0000256" key="1">
    <source>
        <dbReference type="SAM" id="MobiDB-lite"/>
    </source>
</evidence>
<feature type="compositionally biased region" description="Polar residues" evidence="1">
    <location>
        <begin position="1"/>
        <end position="12"/>
    </location>
</feature>
<sequence>MSSKLSASSIVSGNGMDFVSGRSKQSPAADRPNEAIMRTEHKKESQQLLLRNS</sequence>
<name>H2XQC6_CIOIN</name>
<evidence type="ECO:0000313" key="2">
    <source>
        <dbReference type="Ensembl" id="ENSCINP00000031860.1"/>
    </source>
</evidence>
<dbReference type="EMBL" id="EAAA01001949">
    <property type="status" value="NOT_ANNOTATED_CDS"/>
    <property type="molecule type" value="Genomic_DNA"/>
</dbReference>
<feature type="compositionally biased region" description="Basic and acidic residues" evidence="1">
    <location>
        <begin position="31"/>
        <end position="45"/>
    </location>
</feature>
<dbReference type="InParanoid" id="H2XQC6"/>